<evidence type="ECO:0000313" key="3">
    <source>
        <dbReference type="Proteomes" id="UP000321479"/>
    </source>
</evidence>
<name>A0A5B8UTG0_9SPHI</name>
<dbReference type="OrthoDB" id="732221at2"/>
<dbReference type="Proteomes" id="UP000321479">
    <property type="component" value="Chromosome"/>
</dbReference>
<organism evidence="2 3">
    <name type="scientific">Mucilaginibacter ginsenosidivorans</name>
    <dbReference type="NCBI Taxonomy" id="398053"/>
    <lineage>
        <taxon>Bacteria</taxon>
        <taxon>Pseudomonadati</taxon>
        <taxon>Bacteroidota</taxon>
        <taxon>Sphingobacteriia</taxon>
        <taxon>Sphingobacteriales</taxon>
        <taxon>Sphingobacteriaceae</taxon>
        <taxon>Mucilaginibacter</taxon>
    </lineage>
</organism>
<dbReference type="RefSeq" id="WP_147030765.1">
    <property type="nucleotide sequence ID" value="NZ_CP042436.1"/>
</dbReference>
<accession>A0A5B8UTG0</accession>
<keyword evidence="3" id="KW-1185">Reference proteome</keyword>
<reference evidence="2 3" key="1">
    <citation type="journal article" date="2017" name="Curr. Microbiol.">
        <title>Mucilaginibacter ginsenosidivorans sp. nov., Isolated from Soil of Ginseng Field.</title>
        <authorList>
            <person name="Kim M.M."/>
            <person name="Siddiqi M.Z."/>
            <person name="Im W.T."/>
        </authorList>
    </citation>
    <scope>NUCLEOTIDE SEQUENCE [LARGE SCALE GENOMIC DNA]</scope>
    <source>
        <strain evidence="2 3">Gsoil 3017</strain>
    </source>
</reference>
<keyword evidence="1" id="KW-0732">Signal</keyword>
<gene>
    <name evidence="2" type="ORF">FRZ54_06180</name>
</gene>
<feature type="chain" id="PRO_5023075267" evidence="1">
    <location>
        <begin position="19"/>
        <end position="496"/>
    </location>
</feature>
<sequence>MKKLLISLMLILPLIASAQEEEPPLYKDFFKDIRSLEPSLVINDHLNIMSVNTDNENFSLTAINDQVQSVWQSSLPGYVITVRKFNGKILAVAASEFSKIKQTNNTFKAYILDPATGKTLAEKVIFDGVQDHMAFPFVFTGDGDTFKLAVRESGFERRLHVAMPSLLGIVSMNSYIKQFNETKNLDVIDVNDKLEVVNKIKPVIGPGIFIGLTANNAGDLFVAWDNNGKMDITKYDKGKATPAKTITGDVILGDDALDSFGGNDIVIRASKNNNNILYYSLVFRNPDKETELGIGRLDFSTGAKKYVNELFTKDHVKAMKKSFVPVNKKMDSPDLGSVKSLNLRSFGESDNGLIAALTSTATSSGMNGGTWETENSIVVNGYDLDLTPKFQQLIPTGYTIPNRHLPLGFYFNKSSLYIISNDKRGMTTLNGTYSMINFATGKCEKMYWLSKKKIGNSHPAASHAVLWFANSFVVPYMDMKGITGSRYDITLQQNAY</sequence>
<protein>
    <submittedName>
        <fullName evidence="2">Uncharacterized protein</fullName>
    </submittedName>
</protein>
<dbReference type="AlphaFoldDB" id="A0A5B8UTG0"/>
<evidence type="ECO:0000256" key="1">
    <source>
        <dbReference type="SAM" id="SignalP"/>
    </source>
</evidence>
<proteinExistence type="predicted"/>
<feature type="signal peptide" evidence="1">
    <location>
        <begin position="1"/>
        <end position="18"/>
    </location>
</feature>
<dbReference type="KEGG" id="mgin:FRZ54_06180"/>
<evidence type="ECO:0000313" key="2">
    <source>
        <dbReference type="EMBL" id="QEC62188.1"/>
    </source>
</evidence>
<dbReference type="EMBL" id="CP042436">
    <property type="protein sequence ID" value="QEC62188.1"/>
    <property type="molecule type" value="Genomic_DNA"/>
</dbReference>